<feature type="transmembrane region" description="Helical" evidence="13">
    <location>
        <begin position="159"/>
        <end position="181"/>
    </location>
</feature>
<dbReference type="GO" id="GO:0003690">
    <property type="term" value="F:double-stranded DNA binding"/>
    <property type="evidence" value="ECO:0007669"/>
    <property type="project" value="TreeGrafter"/>
</dbReference>
<dbReference type="PROSITE" id="PS50280">
    <property type="entry name" value="SET"/>
    <property type="match status" value="1"/>
</dbReference>
<keyword evidence="10 11" id="KW-0539">Nucleus</keyword>
<keyword evidence="4" id="KW-0489">Methyltransferase</keyword>
<feature type="compositionally biased region" description="Polar residues" evidence="12">
    <location>
        <begin position="892"/>
        <end position="901"/>
    </location>
</feature>
<evidence type="ECO:0000256" key="12">
    <source>
        <dbReference type="SAM" id="MobiDB-lite"/>
    </source>
</evidence>
<feature type="compositionally biased region" description="Basic and acidic residues" evidence="12">
    <location>
        <begin position="270"/>
        <end position="281"/>
    </location>
</feature>
<dbReference type="SMART" id="SM00466">
    <property type="entry name" value="SRA"/>
    <property type="match status" value="1"/>
</dbReference>
<evidence type="ECO:0000256" key="13">
    <source>
        <dbReference type="SAM" id="Phobius"/>
    </source>
</evidence>
<evidence type="ECO:0000256" key="9">
    <source>
        <dbReference type="ARBA" id="ARBA00023136"/>
    </source>
</evidence>
<dbReference type="SUPFAM" id="SSF88697">
    <property type="entry name" value="PUA domain-like"/>
    <property type="match status" value="1"/>
</dbReference>
<dbReference type="GO" id="GO:0032259">
    <property type="term" value="P:methylation"/>
    <property type="evidence" value="ECO:0007669"/>
    <property type="project" value="UniProtKB-KW"/>
</dbReference>
<keyword evidence="7 13" id="KW-0812">Transmembrane</keyword>
<dbReference type="PANTHER" id="PTHR45660:SF13">
    <property type="entry name" value="HISTONE-LYSINE N-METHYLTRANSFERASE SETMAR"/>
    <property type="match status" value="1"/>
</dbReference>
<evidence type="ECO:0000259" key="16">
    <source>
        <dbReference type="PROSITE" id="PS51015"/>
    </source>
</evidence>
<gene>
    <name evidence="17" type="ORF">WJX84_005693</name>
</gene>
<protein>
    <submittedName>
        <fullName evidence="17">Uncharacterized protein</fullName>
    </submittedName>
</protein>
<feature type="transmembrane region" description="Helical" evidence="13">
    <location>
        <begin position="217"/>
        <end position="238"/>
    </location>
</feature>
<evidence type="ECO:0000259" key="14">
    <source>
        <dbReference type="PROSITE" id="PS50280"/>
    </source>
</evidence>
<sequence>MADHKFFRSLAEEVSLHSRLWLQGAKEGFCLHRCVIYWVHDTDLWWRSVRCFIFNGVIFGGSIVVFKALLAPGFRWLVSSTVPAWAPALDGGLYLAYTLAWLFPAYIVSFIVNCLWYQEIAERAYRVGQQRAVQSGQQARALKLAGRPMPFPQMLAQELFRMTLFCIFFLQSLAAGCIPVIGPVLNFVLLSWLYAFYFFDYKWTLTNVPLVTRVQHFEGHFAFFAGFGSVCTLATLIWPFFEGVAVMGVIFPLFVMVACEADPCLSQQRREAGGVPRKEHSPPGTAVRGPPSRTAQQRPAGAVTSSTASPAPTGPALRRSSPPGRLTAMIHQPAPKRRALSNSEEPGASCERPGVFPVGGNVEESPAEDINSNQAGEVVPRALLTECKACLPAAHCAEPAASSAQETGGVCDPAAAGVMGGLPGPASEASAVPQPFQRDEAAKAQLDELLDKYRTRVKMLAAAGQMKPDMKVNSQMREMYYKPHMYGHIAGTAPGDVFYGKGELAIIGIHRTITKGIDFLGKASAYAIVLSGGYKDDADFGKVFVYSGMGPRDDNGNLTADQEWKQGNLCLRANVESREPVRVIRAHINKTTKKVSHTYDGLWKVNSACRQIGMDNFFICRFELEAVEGHAIVSPPVTFRSLKTSFPRIRLASSNAADDKPVSGKRKVPENAKRHGLLMADISGGQESTPIPVVNDKDSTSPPELTYIRHNRFISHEARELAEAAVAAFPARQSCGRKAAKAMGLDVDMRLPFYNAASCLMTASYEGVYECGPSCKAKACKNNRLVTNGITLPLEVFYTGAQRGWGLRCQSDIRVGSFICEYVGELITDQVAEALKSKHGQDAYLFNMEHFLLCHKETADRQERETLPPLPYILLDASASPAADRNPVQHHVPSSQSSPAGSNEPDDPAEKEDPHLVVDARTTGNVGRFLNHRCEPNCGVTPVQTYGEGTARSSSLCYRIAIFAQRNIPAMQELTYDYGYRPLGRGLPCKCGSKKCRKSFL</sequence>
<dbReference type="Pfam" id="PF00856">
    <property type="entry name" value="SET"/>
    <property type="match status" value="1"/>
</dbReference>
<keyword evidence="6" id="KW-0949">S-adenosyl-L-methionine</keyword>
<dbReference type="GO" id="GO:0005694">
    <property type="term" value="C:chromosome"/>
    <property type="evidence" value="ECO:0007669"/>
    <property type="project" value="UniProtKB-SubCell"/>
</dbReference>
<dbReference type="Pfam" id="PF02182">
    <property type="entry name" value="SAD_SRA"/>
    <property type="match status" value="1"/>
</dbReference>
<accession>A0AAW1T1W5</accession>
<dbReference type="SMART" id="SM00317">
    <property type="entry name" value="SET"/>
    <property type="match status" value="1"/>
</dbReference>
<dbReference type="GO" id="GO:0042054">
    <property type="term" value="F:histone methyltransferase activity"/>
    <property type="evidence" value="ECO:0007669"/>
    <property type="project" value="InterPro"/>
</dbReference>
<dbReference type="InterPro" id="IPR046341">
    <property type="entry name" value="SET_dom_sf"/>
</dbReference>
<organism evidence="17 18">
    <name type="scientific">Apatococcus fuscideae</name>
    <dbReference type="NCBI Taxonomy" id="2026836"/>
    <lineage>
        <taxon>Eukaryota</taxon>
        <taxon>Viridiplantae</taxon>
        <taxon>Chlorophyta</taxon>
        <taxon>core chlorophytes</taxon>
        <taxon>Trebouxiophyceae</taxon>
        <taxon>Chlorellales</taxon>
        <taxon>Chlorellaceae</taxon>
        <taxon>Apatococcus</taxon>
    </lineage>
</organism>
<feature type="compositionally biased region" description="Polar residues" evidence="12">
    <location>
        <begin position="293"/>
        <end position="310"/>
    </location>
</feature>
<dbReference type="GO" id="GO:0008270">
    <property type="term" value="F:zinc ion binding"/>
    <property type="evidence" value="ECO:0007669"/>
    <property type="project" value="InterPro"/>
</dbReference>
<dbReference type="InterPro" id="IPR059112">
    <property type="entry name" value="CysZ/EI24"/>
</dbReference>
<dbReference type="InterPro" id="IPR015947">
    <property type="entry name" value="PUA-like_sf"/>
</dbReference>
<feature type="domain" description="YDG" evidence="16">
    <location>
        <begin position="487"/>
        <end position="626"/>
    </location>
</feature>
<feature type="domain" description="SET" evidence="14">
    <location>
        <begin position="792"/>
        <end position="979"/>
    </location>
</feature>
<dbReference type="Gene3D" id="2.170.270.10">
    <property type="entry name" value="SET domain"/>
    <property type="match status" value="1"/>
</dbReference>
<dbReference type="PANTHER" id="PTHR45660">
    <property type="entry name" value="HISTONE-LYSINE N-METHYLTRANSFERASE SETMAR"/>
    <property type="match status" value="1"/>
</dbReference>
<evidence type="ECO:0000256" key="6">
    <source>
        <dbReference type="ARBA" id="ARBA00022691"/>
    </source>
</evidence>
<proteinExistence type="predicted"/>
<dbReference type="Pfam" id="PF07264">
    <property type="entry name" value="EI24"/>
    <property type="match status" value="1"/>
</dbReference>
<feature type="region of interest" description="Disordered" evidence="12">
    <location>
        <begin position="270"/>
        <end position="374"/>
    </location>
</feature>
<dbReference type="InterPro" id="IPR001214">
    <property type="entry name" value="SET_dom"/>
</dbReference>
<feature type="domain" description="Post-SET" evidence="15">
    <location>
        <begin position="985"/>
        <end position="1001"/>
    </location>
</feature>
<name>A0AAW1T1W5_9CHLO</name>
<evidence type="ECO:0000256" key="4">
    <source>
        <dbReference type="ARBA" id="ARBA00022603"/>
    </source>
</evidence>
<keyword evidence="18" id="KW-1185">Reference proteome</keyword>
<dbReference type="Gene3D" id="2.30.280.10">
    <property type="entry name" value="SRA-YDG"/>
    <property type="match status" value="1"/>
</dbReference>
<feature type="transmembrane region" description="Helical" evidence="13">
    <location>
        <begin position="187"/>
        <end position="205"/>
    </location>
</feature>
<dbReference type="InterPro" id="IPR036987">
    <property type="entry name" value="SRA-YDG_sf"/>
</dbReference>
<evidence type="ECO:0000259" key="15">
    <source>
        <dbReference type="PROSITE" id="PS50868"/>
    </source>
</evidence>
<dbReference type="Proteomes" id="UP001485043">
    <property type="component" value="Unassembled WGS sequence"/>
</dbReference>
<evidence type="ECO:0000313" key="17">
    <source>
        <dbReference type="EMBL" id="KAK9862927.1"/>
    </source>
</evidence>
<evidence type="ECO:0000256" key="11">
    <source>
        <dbReference type="PROSITE-ProRule" id="PRU00358"/>
    </source>
</evidence>
<feature type="transmembrane region" description="Helical" evidence="13">
    <location>
        <begin position="52"/>
        <end position="74"/>
    </location>
</feature>
<dbReference type="PROSITE" id="PS50868">
    <property type="entry name" value="POST_SET"/>
    <property type="match status" value="1"/>
</dbReference>
<keyword evidence="8 13" id="KW-1133">Transmembrane helix</keyword>
<evidence type="ECO:0000256" key="1">
    <source>
        <dbReference type="ARBA" id="ARBA00004141"/>
    </source>
</evidence>
<reference evidence="17 18" key="1">
    <citation type="journal article" date="2024" name="Nat. Commun.">
        <title>Phylogenomics reveals the evolutionary origins of lichenization in chlorophyte algae.</title>
        <authorList>
            <person name="Puginier C."/>
            <person name="Libourel C."/>
            <person name="Otte J."/>
            <person name="Skaloud P."/>
            <person name="Haon M."/>
            <person name="Grisel S."/>
            <person name="Petersen M."/>
            <person name="Berrin J.G."/>
            <person name="Delaux P.M."/>
            <person name="Dal Grande F."/>
            <person name="Keller J."/>
        </authorList>
    </citation>
    <scope>NUCLEOTIDE SEQUENCE [LARGE SCALE GENOMIC DNA]</scope>
    <source>
        <strain evidence="17 18">SAG 2523</strain>
    </source>
</reference>
<dbReference type="AlphaFoldDB" id="A0AAW1T1W5"/>
<comment type="caution">
    <text evidence="17">The sequence shown here is derived from an EMBL/GenBank/DDBJ whole genome shotgun (WGS) entry which is preliminary data.</text>
</comment>
<dbReference type="InterPro" id="IPR003105">
    <property type="entry name" value="SRA_YDG"/>
</dbReference>
<dbReference type="GO" id="GO:0005634">
    <property type="term" value="C:nucleus"/>
    <property type="evidence" value="ECO:0007669"/>
    <property type="project" value="UniProtKB-SubCell"/>
</dbReference>
<evidence type="ECO:0000313" key="18">
    <source>
        <dbReference type="Proteomes" id="UP001485043"/>
    </source>
</evidence>
<dbReference type="InterPro" id="IPR051357">
    <property type="entry name" value="H3K9_HMTase_SUVAR3-9"/>
</dbReference>
<comment type="subcellular location">
    <subcellularLocation>
        <location evidence="2">Chromosome</location>
    </subcellularLocation>
    <subcellularLocation>
        <location evidence="1">Membrane</location>
        <topology evidence="1">Multi-pass membrane protein</topology>
    </subcellularLocation>
    <subcellularLocation>
        <location evidence="11">Nucleus</location>
    </subcellularLocation>
</comment>
<dbReference type="InterPro" id="IPR007728">
    <property type="entry name" value="Pre-SET_dom"/>
</dbReference>
<evidence type="ECO:0000256" key="3">
    <source>
        <dbReference type="ARBA" id="ARBA00022454"/>
    </source>
</evidence>
<dbReference type="SUPFAM" id="SSF82199">
    <property type="entry name" value="SET domain"/>
    <property type="match status" value="1"/>
</dbReference>
<evidence type="ECO:0000256" key="7">
    <source>
        <dbReference type="ARBA" id="ARBA00022692"/>
    </source>
</evidence>
<keyword evidence="5" id="KW-0808">Transferase</keyword>
<keyword evidence="3" id="KW-0158">Chromosome</keyword>
<evidence type="ECO:0000256" key="10">
    <source>
        <dbReference type="ARBA" id="ARBA00023242"/>
    </source>
</evidence>
<evidence type="ECO:0000256" key="2">
    <source>
        <dbReference type="ARBA" id="ARBA00004286"/>
    </source>
</evidence>
<dbReference type="Pfam" id="PF05033">
    <property type="entry name" value="Pre-SET"/>
    <property type="match status" value="1"/>
</dbReference>
<dbReference type="PROSITE" id="PS51015">
    <property type="entry name" value="YDG"/>
    <property type="match status" value="1"/>
</dbReference>
<evidence type="ECO:0000256" key="8">
    <source>
        <dbReference type="ARBA" id="ARBA00022989"/>
    </source>
</evidence>
<keyword evidence="9 13" id="KW-0472">Membrane</keyword>
<dbReference type="EMBL" id="JALJOV010000538">
    <property type="protein sequence ID" value="KAK9862927.1"/>
    <property type="molecule type" value="Genomic_DNA"/>
</dbReference>
<feature type="transmembrane region" description="Helical" evidence="13">
    <location>
        <begin position="94"/>
        <end position="116"/>
    </location>
</feature>
<dbReference type="InterPro" id="IPR003616">
    <property type="entry name" value="Post-SET_dom"/>
</dbReference>
<evidence type="ECO:0000256" key="5">
    <source>
        <dbReference type="ARBA" id="ARBA00022679"/>
    </source>
</evidence>
<feature type="region of interest" description="Disordered" evidence="12">
    <location>
        <begin position="883"/>
        <end position="912"/>
    </location>
</feature>